<accession>A0ACC7LFH8</accession>
<gene>
    <name evidence="1" type="ORF">ACEZ3G_01370</name>
</gene>
<evidence type="ECO:0000313" key="1">
    <source>
        <dbReference type="EMBL" id="MFH6602108.1"/>
    </source>
</evidence>
<organism evidence="1 2">
    <name type="scientific">Meishania litoralis</name>
    <dbReference type="NCBI Taxonomy" id="3434685"/>
    <lineage>
        <taxon>Bacteria</taxon>
        <taxon>Pseudomonadati</taxon>
        <taxon>Bacteroidota</taxon>
        <taxon>Flavobacteriia</taxon>
        <taxon>Flavobacteriales</taxon>
        <taxon>Flavobacteriaceae</taxon>
        <taxon>Meishania</taxon>
    </lineage>
</organism>
<dbReference type="EMBL" id="JBHFPV010000001">
    <property type="protein sequence ID" value="MFH6602108.1"/>
    <property type="molecule type" value="Genomic_DNA"/>
</dbReference>
<name>A0ACC7LFH8_9FLAO</name>
<sequence>MKRIVAVLLVHFFLGVAQALAQVSPDCGNAIPICNNTPVNGGTNGFGVDDFNGSTMTGCLEETLSGAIESNSAWYRFKTGESGQLGFNIAIDSSEDWDFALYKSDDCNDLGEPIRCNFFDNQDENTFIGVGQDPTGDTANVQYEAWLNVAPGEEYYLLINNFSNNNSGFSIQFSGSIFAAFPYTALDCSIINNLLGPPISACEGDAIALDATTTNASIYNWFSDTGNGFVPIPGENNAILNVSASALYRVEVVTPTGNIYSDVQVSFSEVPMTYPVSDDASCSESIAYDLSQKDVEALGGQSMDEYLVSYHESQIDANNGVNSLAQQYETGFGSKTIYVRVTSMMNPKCFDASVSFQLTALETPSVDFPLEAYLCMDNGNVTIGEIQPNANYNYSWDSGETTSSIVVSQAGNYTLTISNSQGGLYCSNEALINVVESKPPQIKDVIIDDLQNNNTVKVLVENSDVNLEYRMDDEPYQEGNTWYNVLPGAHTITVNDPMGCGEVTENIVVVGFPKYFTPNGDVSNADWQIQGLSNLDNPTVSIYDRYGKLLKQLTDENAGWDGTFNGIDMPSSDYWFKLTYDDVDGQRITAKYVNNHFALKR</sequence>
<comment type="caution">
    <text evidence="1">The sequence shown here is derived from an EMBL/GenBank/DDBJ whole genome shotgun (WGS) entry which is preliminary data.</text>
</comment>
<evidence type="ECO:0000313" key="2">
    <source>
        <dbReference type="Proteomes" id="UP001595191"/>
    </source>
</evidence>
<reference evidence="1" key="1">
    <citation type="submission" date="2024-09" db="EMBL/GenBank/DDBJ databases">
        <authorList>
            <person name="Liu J."/>
        </authorList>
    </citation>
    <scope>NUCLEOTIDE SEQUENCE</scope>
    <source>
        <strain evidence="1">NBU2967</strain>
    </source>
</reference>
<protein>
    <submittedName>
        <fullName evidence="1">T9SS type B sorting domain-containing protein</fullName>
    </submittedName>
</protein>
<proteinExistence type="predicted"/>
<dbReference type="Proteomes" id="UP001595191">
    <property type="component" value="Unassembled WGS sequence"/>
</dbReference>
<keyword evidence="2" id="KW-1185">Reference proteome</keyword>